<proteinExistence type="predicted"/>
<accession>A0A2M9CME2</accession>
<dbReference type="OrthoDB" id="5120633at2"/>
<keyword evidence="2" id="KW-1185">Reference proteome</keyword>
<dbReference type="Proteomes" id="UP000228758">
    <property type="component" value="Unassembled WGS sequence"/>
</dbReference>
<protein>
    <submittedName>
        <fullName evidence="1">Uncharacterized protein</fullName>
    </submittedName>
</protein>
<reference evidence="1 2" key="1">
    <citation type="submission" date="2017-11" db="EMBL/GenBank/DDBJ databases">
        <title>Genomic Encyclopedia of Archaeal and Bacterial Type Strains, Phase II (KMG-II): From Individual Species to Whole Genera.</title>
        <authorList>
            <person name="Goeker M."/>
        </authorList>
    </citation>
    <scope>NUCLEOTIDE SEQUENCE [LARGE SCALE GENOMIC DNA]</scope>
    <source>
        <strain evidence="1 2">DSM 27393</strain>
    </source>
</reference>
<dbReference type="EMBL" id="PGFF01000001">
    <property type="protein sequence ID" value="PJJ73077.1"/>
    <property type="molecule type" value="Genomic_DNA"/>
</dbReference>
<comment type="caution">
    <text evidence="1">The sequence shown here is derived from an EMBL/GenBank/DDBJ whole genome shotgun (WGS) entry which is preliminary data.</text>
</comment>
<gene>
    <name evidence="1" type="ORF">CLV46_2659</name>
</gene>
<sequence length="133" mass="14757">MTVALVEQLGASNMSIPTSVPRPLTARDVIVTPVSDHEWMVIDRRQARTALRGLLGFVVQRAGLYEAVRVGRPYVRHYCVDLDAVVHEFVRPHTFLWELPHQVIEVREADAVEMAPVATVSSSTTRSVVRGAA</sequence>
<dbReference type="AlphaFoldDB" id="A0A2M9CME2"/>
<name>A0A2M9CME2_9MICO</name>
<evidence type="ECO:0000313" key="2">
    <source>
        <dbReference type="Proteomes" id="UP000228758"/>
    </source>
</evidence>
<evidence type="ECO:0000313" key="1">
    <source>
        <dbReference type="EMBL" id="PJJ73077.1"/>
    </source>
</evidence>
<dbReference type="RefSeq" id="WP_100365204.1">
    <property type="nucleotide sequence ID" value="NZ_PGFF01000001.1"/>
</dbReference>
<organism evidence="1 2">
    <name type="scientific">Diaminobutyricimonas aerilata</name>
    <dbReference type="NCBI Taxonomy" id="1162967"/>
    <lineage>
        <taxon>Bacteria</taxon>
        <taxon>Bacillati</taxon>
        <taxon>Actinomycetota</taxon>
        <taxon>Actinomycetes</taxon>
        <taxon>Micrococcales</taxon>
        <taxon>Microbacteriaceae</taxon>
        <taxon>Diaminobutyricimonas</taxon>
    </lineage>
</organism>